<keyword evidence="4 7" id="KW-0812">Transmembrane</keyword>
<feature type="domain" description="Major facilitator superfamily (MFS) profile" evidence="8">
    <location>
        <begin position="1"/>
        <end position="362"/>
    </location>
</feature>
<keyword evidence="2" id="KW-0813">Transport</keyword>
<dbReference type="GO" id="GO:0005886">
    <property type="term" value="C:plasma membrane"/>
    <property type="evidence" value="ECO:0007669"/>
    <property type="project" value="UniProtKB-SubCell"/>
</dbReference>
<name>A0A5R9GI92_9BACL</name>
<dbReference type="PROSITE" id="PS50850">
    <property type="entry name" value="MFS"/>
    <property type="match status" value="1"/>
</dbReference>
<comment type="subcellular location">
    <subcellularLocation>
        <location evidence="1">Cell membrane</location>
        <topology evidence="1">Multi-pass membrane protein</topology>
    </subcellularLocation>
</comment>
<feature type="transmembrane region" description="Helical" evidence="7">
    <location>
        <begin position="138"/>
        <end position="159"/>
    </location>
</feature>
<feature type="transmembrane region" description="Helical" evidence="7">
    <location>
        <begin position="83"/>
        <end position="101"/>
    </location>
</feature>
<dbReference type="CDD" id="cd17324">
    <property type="entry name" value="MFS_NepI_like"/>
    <property type="match status" value="1"/>
</dbReference>
<comment type="caution">
    <text evidence="9">The sequence shown here is derived from an EMBL/GenBank/DDBJ whole genome shotgun (WGS) entry which is preliminary data.</text>
</comment>
<evidence type="ECO:0000256" key="5">
    <source>
        <dbReference type="ARBA" id="ARBA00022989"/>
    </source>
</evidence>
<feature type="transmembrane region" description="Helical" evidence="7">
    <location>
        <begin position="21"/>
        <end position="42"/>
    </location>
</feature>
<evidence type="ECO:0000256" key="2">
    <source>
        <dbReference type="ARBA" id="ARBA00022448"/>
    </source>
</evidence>
<proteinExistence type="predicted"/>
<evidence type="ECO:0000313" key="9">
    <source>
        <dbReference type="EMBL" id="TLS52533.1"/>
    </source>
</evidence>
<reference evidence="9 10" key="1">
    <citation type="submission" date="2019-05" db="EMBL/GenBank/DDBJ databases">
        <authorList>
            <person name="Narsing Rao M.P."/>
            <person name="Li W.J."/>
        </authorList>
    </citation>
    <scope>NUCLEOTIDE SEQUENCE [LARGE SCALE GENOMIC DNA]</scope>
    <source>
        <strain evidence="9 10">SYSU_K30003</strain>
    </source>
</reference>
<evidence type="ECO:0000256" key="3">
    <source>
        <dbReference type="ARBA" id="ARBA00022475"/>
    </source>
</evidence>
<dbReference type="Pfam" id="PF07690">
    <property type="entry name" value="MFS_1"/>
    <property type="match status" value="1"/>
</dbReference>
<evidence type="ECO:0000256" key="1">
    <source>
        <dbReference type="ARBA" id="ARBA00004651"/>
    </source>
</evidence>
<organism evidence="9 10">
    <name type="scientific">Paenibacillus antri</name>
    <dbReference type="NCBI Taxonomy" id="2582848"/>
    <lineage>
        <taxon>Bacteria</taxon>
        <taxon>Bacillati</taxon>
        <taxon>Bacillota</taxon>
        <taxon>Bacilli</taxon>
        <taxon>Bacillales</taxon>
        <taxon>Paenibacillaceae</taxon>
        <taxon>Paenibacillus</taxon>
    </lineage>
</organism>
<dbReference type="InterPro" id="IPR020846">
    <property type="entry name" value="MFS_dom"/>
</dbReference>
<dbReference type="InterPro" id="IPR011701">
    <property type="entry name" value="MFS"/>
</dbReference>
<dbReference type="InterPro" id="IPR036259">
    <property type="entry name" value="MFS_trans_sf"/>
</dbReference>
<evidence type="ECO:0000256" key="7">
    <source>
        <dbReference type="SAM" id="Phobius"/>
    </source>
</evidence>
<keyword evidence="6 7" id="KW-0472">Membrane</keyword>
<evidence type="ECO:0000313" key="10">
    <source>
        <dbReference type="Proteomes" id="UP000309676"/>
    </source>
</evidence>
<feature type="transmembrane region" description="Helical" evidence="7">
    <location>
        <begin position="180"/>
        <end position="203"/>
    </location>
</feature>
<dbReference type="PANTHER" id="PTHR43124">
    <property type="entry name" value="PURINE EFFLUX PUMP PBUE"/>
    <property type="match status" value="1"/>
</dbReference>
<feature type="transmembrane region" description="Helical" evidence="7">
    <location>
        <begin position="248"/>
        <end position="266"/>
    </location>
</feature>
<dbReference type="EMBL" id="VCIW01000005">
    <property type="protein sequence ID" value="TLS52533.1"/>
    <property type="molecule type" value="Genomic_DNA"/>
</dbReference>
<feature type="transmembrane region" description="Helical" evidence="7">
    <location>
        <begin position="272"/>
        <end position="295"/>
    </location>
</feature>
<dbReference type="PANTHER" id="PTHR43124:SF3">
    <property type="entry name" value="CHLORAMPHENICOL EFFLUX PUMP RV0191"/>
    <property type="match status" value="1"/>
</dbReference>
<gene>
    <name evidence="9" type="ORF">FE782_11035</name>
</gene>
<dbReference type="InterPro" id="IPR050189">
    <property type="entry name" value="MFS_Efflux_Transporters"/>
</dbReference>
<dbReference type="OrthoDB" id="199773at2"/>
<dbReference type="AlphaFoldDB" id="A0A5R9GI92"/>
<feature type="transmembrane region" description="Helical" evidence="7">
    <location>
        <begin position="335"/>
        <end position="353"/>
    </location>
</feature>
<accession>A0A5R9GI92</accession>
<keyword evidence="5 7" id="KW-1133">Transmembrane helix</keyword>
<feature type="transmembrane region" description="Helical" evidence="7">
    <location>
        <begin position="113"/>
        <end position="132"/>
    </location>
</feature>
<feature type="transmembrane region" description="Helical" evidence="7">
    <location>
        <begin position="215"/>
        <end position="236"/>
    </location>
</feature>
<keyword evidence="3" id="KW-1003">Cell membrane</keyword>
<dbReference type="Gene3D" id="1.20.1250.20">
    <property type="entry name" value="MFS general substrate transporter like domains"/>
    <property type="match status" value="2"/>
</dbReference>
<keyword evidence="10" id="KW-1185">Reference proteome</keyword>
<sequence length="366" mass="38926">MGVIGMLPMIADQFQVDITEAGWVVSFFALAIAISGPTMPLLFSRMNRKTTMLLVLGVFILGSLVSATTSNFTILLLSRVIQGLLHPVYVSLAFTVAASSVSKEEAPKAVSKIFVGVSAGMVLGVPVTSLIASETSLSMAMLFFATVSAVVFVATLLFVPSLPVSEKISYGAQVSVLKKSAMWLSIAGVILMNGAVFGVYSYLAEYLESVTRMSWNMISFMLFLYGAANIVGNLAAGKLLTKHAFKTVAAFPFALGAVYIVFILLGHQGLPMAFLILLWGIVAGIGANINQYWITSAAPEAPEFANGLFLTSANLGVTTGTAVCAMFITGIGLQYVVLGGIVFSIISIVTIFIRRFMHNPAYQHAK</sequence>
<dbReference type="GO" id="GO:0022857">
    <property type="term" value="F:transmembrane transporter activity"/>
    <property type="evidence" value="ECO:0007669"/>
    <property type="project" value="InterPro"/>
</dbReference>
<dbReference type="SUPFAM" id="SSF103473">
    <property type="entry name" value="MFS general substrate transporter"/>
    <property type="match status" value="1"/>
</dbReference>
<evidence type="ECO:0000259" key="8">
    <source>
        <dbReference type="PROSITE" id="PS50850"/>
    </source>
</evidence>
<evidence type="ECO:0000256" key="6">
    <source>
        <dbReference type="ARBA" id="ARBA00023136"/>
    </source>
</evidence>
<protein>
    <submittedName>
        <fullName evidence="9">MFS transporter</fullName>
    </submittedName>
</protein>
<evidence type="ECO:0000256" key="4">
    <source>
        <dbReference type="ARBA" id="ARBA00022692"/>
    </source>
</evidence>
<dbReference type="Proteomes" id="UP000309676">
    <property type="component" value="Unassembled WGS sequence"/>
</dbReference>
<feature type="transmembrane region" description="Helical" evidence="7">
    <location>
        <begin position="54"/>
        <end position="77"/>
    </location>
</feature>